<dbReference type="AlphaFoldDB" id="A0A836L363"/>
<evidence type="ECO:0000256" key="2">
    <source>
        <dbReference type="ARBA" id="ARBA00022448"/>
    </source>
</evidence>
<dbReference type="Proteomes" id="UP000674318">
    <property type="component" value="Chromosome 35"/>
</dbReference>
<dbReference type="CDD" id="cd17330">
    <property type="entry name" value="MFS_SLC46_TetA_like"/>
    <property type="match status" value="1"/>
</dbReference>
<keyword evidence="3 7" id="KW-0812">Transmembrane</keyword>
<keyword evidence="4 7" id="KW-1133">Transmembrane helix</keyword>
<feature type="transmembrane region" description="Helical" evidence="7">
    <location>
        <begin position="78"/>
        <end position="98"/>
    </location>
</feature>
<dbReference type="RefSeq" id="XP_067753479.1">
    <property type="nucleotide sequence ID" value="XM_067897322.1"/>
</dbReference>
<evidence type="ECO:0000256" key="1">
    <source>
        <dbReference type="ARBA" id="ARBA00004141"/>
    </source>
</evidence>
<evidence type="ECO:0000313" key="9">
    <source>
        <dbReference type="EMBL" id="KAG5492695.1"/>
    </source>
</evidence>
<name>A0A836L363_9TRYP</name>
<feature type="domain" description="Major facilitator superfamily (MFS) profile" evidence="8">
    <location>
        <begin position="40"/>
        <end position="525"/>
    </location>
</feature>
<evidence type="ECO:0000256" key="4">
    <source>
        <dbReference type="ARBA" id="ARBA00022989"/>
    </source>
</evidence>
<evidence type="ECO:0000256" key="3">
    <source>
        <dbReference type="ARBA" id="ARBA00022692"/>
    </source>
</evidence>
<feature type="region of interest" description="Disordered" evidence="6">
    <location>
        <begin position="1"/>
        <end position="32"/>
    </location>
</feature>
<feature type="transmembrane region" description="Helical" evidence="7">
    <location>
        <begin position="215"/>
        <end position="237"/>
    </location>
</feature>
<feature type="transmembrane region" description="Helical" evidence="7">
    <location>
        <begin position="398"/>
        <end position="419"/>
    </location>
</feature>
<comment type="subcellular location">
    <subcellularLocation>
        <location evidence="1">Membrane</location>
        <topology evidence="1">Multi-pass membrane protein</topology>
    </subcellularLocation>
</comment>
<protein>
    <recommendedName>
        <fullName evidence="8">Major facilitator superfamily (MFS) profile domain-containing protein</fullName>
    </recommendedName>
</protein>
<feature type="transmembrane region" description="Helical" evidence="7">
    <location>
        <begin position="501"/>
        <end position="522"/>
    </location>
</feature>
<feature type="transmembrane region" description="Helical" evidence="7">
    <location>
        <begin position="110"/>
        <end position="126"/>
    </location>
</feature>
<feature type="compositionally biased region" description="Polar residues" evidence="6">
    <location>
        <begin position="1"/>
        <end position="27"/>
    </location>
</feature>
<feature type="transmembrane region" description="Helical" evidence="7">
    <location>
        <begin position="41"/>
        <end position="66"/>
    </location>
</feature>
<dbReference type="InterPro" id="IPR011701">
    <property type="entry name" value="MFS"/>
</dbReference>
<dbReference type="Gene3D" id="1.20.1250.20">
    <property type="entry name" value="MFS general substrate transporter like domains"/>
    <property type="match status" value="1"/>
</dbReference>
<keyword evidence="2" id="KW-0813">Transport</keyword>
<keyword evidence="5 7" id="KW-0472">Membrane</keyword>
<gene>
    <name evidence="9" type="ORF">JKF63_01274</name>
</gene>
<feature type="compositionally biased region" description="Basic and acidic residues" evidence="6">
    <location>
        <begin position="668"/>
        <end position="678"/>
    </location>
</feature>
<feature type="transmembrane region" description="Helical" evidence="7">
    <location>
        <begin position="168"/>
        <end position="191"/>
    </location>
</feature>
<evidence type="ECO:0000256" key="6">
    <source>
        <dbReference type="SAM" id="MobiDB-lite"/>
    </source>
</evidence>
<dbReference type="KEGG" id="phet:94287399"/>
<feature type="transmembrane region" description="Helical" evidence="7">
    <location>
        <begin position="471"/>
        <end position="489"/>
    </location>
</feature>
<accession>A0A836L363</accession>
<dbReference type="GeneID" id="94287399"/>
<dbReference type="InterPro" id="IPR036259">
    <property type="entry name" value="MFS_trans_sf"/>
</dbReference>
<dbReference type="EMBL" id="JAFJZO010000035">
    <property type="protein sequence ID" value="KAG5492695.1"/>
    <property type="molecule type" value="Genomic_DNA"/>
</dbReference>
<evidence type="ECO:0000259" key="8">
    <source>
        <dbReference type="PROSITE" id="PS50850"/>
    </source>
</evidence>
<dbReference type="GO" id="GO:0022857">
    <property type="term" value="F:transmembrane transporter activity"/>
    <property type="evidence" value="ECO:0007669"/>
    <property type="project" value="InterPro"/>
</dbReference>
<organism evidence="9 10">
    <name type="scientific">Porcisia hertigi</name>
    <dbReference type="NCBI Taxonomy" id="2761500"/>
    <lineage>
        <taxon>Eukaryota</taxon>
        <taxon>Discoba</taxon>
        <taxon>Euglenozoa</taxon>
        <taxon>Kinetoplastea</taxon>
        <taxon>Metakinetoplastina</taxon>
        <taxon>Trypanosomatida</taxon>
        <taxon>Trypanosomatidae</taxon>
        <taxon>Leishmaniinae</taxon>
        <taxon>Porcisia</taxon>
    </lineage>
</organism>
<reference evidence="9 10" key="1">
    <citation type="submission" date="2021-02" db="EMBL/GenBank/DDBJ databases">
        <title>Porcisia hertigi Genome sequencing and assembly.</title>
        <authorList>
            <person name="Almutairi H."/>
            <person name="Gatherer D."/>
        </authorList>
    </citation>
    <scope>NUCLEOTIDE SEQUENCE [LARGE SCALE GENOMIC DNA]</scope>
    <source>
        <strain evidence="9 10">C119</strain>
    </source>
</reference>
<dbReference type="PANTHER" id="PTHR23504:SF15">
    <property type="entry name" value="MAJOR FACILITATOR SUPERFAMILY (MFS) PROFILE DOMAIN-CONTAINING PROTEIN"/>
    <property type="match status" value="1"/>
</dbReference>
<dbReference type="InterPro" id="IPR020846">
    <property type="entry name" value="MFS_dom"/>
</dbReference>
<feature type="region of interest" description="Disordered" evidence="6">
    <location>
        <begin position="609"/>
        <end position="678"/>
    </location>
</feature>
<dbReference type="SUPFAM" id="SSF103473">
    <property type="entry name" value="MFS general substrate transporter"/>
    <property type="match status" value="1"/>
</dbReference>
<evidence type="ECO:0000313" key="10">
    <source>
        <dbReference type="Proteomes" id="UP000674318"/>
    </source>
</evidence>
<dbReference type="PRINTS" id="PR01035">
    <property type="entry name" value="TCRTETA"/>
</dbReference>
<proteinExistence type="predicted"/>
<comment type="caution">
    <text evidence="9">The sequence shown here is derived from an EMBL/GenBank/DDBJ whole genome shotgun (WGS) entry which is preliminary data.</text>
</comment>
<dbReference type="PANTHER" id="PTHR23504">
    <property type="entry name" value="MAJOR FACILITATOR SUPERFAMILY DOMAIN-CONTAINING PROTEIN 10"/>
    <property type="match status" value="1"/>
</dbReference>
<sequence>MASVSVDNGTQNTEQASSLLSERNPSAQRGVKETPLPWNQLSTLCVVLLTESICSFVLIPFVPSFIAYIKGWDVERAGYASGFPVGLFMLGQVISGKIWGTLSDMVGRKLAISAGVLGCAICMFFFGLSESLWAMCLWRFVHGLLAGCSIAAKTMINDLTDTTNRAKGLALVSLTWGVGTLLGPTVGGSLYNPASSSALAFLHISPTGFVGRHPAFLPSTVAAMYNLFAVVISVLFLRESNKDARPLCCVLPPSIVAIFAPVLKFVQPRLPCDDNAVEVTVVCASDCSGVSSTAHKKRAIAADCATRTSAPHSSFGFKEAFLNPLLRNVCIISMLISISDMIFAESFPLWSVADCEHGGLELSPSRMANLILVNSVPAVLANIVFARVIQYAGGPTRLWIVSQLTYAFLTVVMPFATSLGGNGRFWYTMAIGMLRKAVECWCFGLIMVVVSLTAPRGRVGIMFGIQQSTACMVRCVVPFIFAPLFAWSIERPHSFPFNHHLVFLFSANPLLIAAYMTAGISIPSGDGISEAEDDNLLQMEEGSNGDRSGSGSRRGSVRSQYSFFGSVNERAQENDSLFRNSFAELAKSLATNFTPGMDQNTILAVPRGAPSQLPEERGAGATGSPISEGVDSRENSGQECDEVDIDAEYAASTDEMTLPPPTIQMRSLKLEERLSHTG</sequence>
<feature type="transmembrane region" description="Helical" evidence="7">
    <location>
        <begin position="425"/>
        <end position="450"/>
    </location>
</feature>
<evidence type="ECO:0000256" key="7">
    <source>
        <dbReference type="SAM" id="Phobius"/>
    </source>
</evidence>
<feature type="transmembrane region" description="Helical" evidence="7">
    <location>
        <begin position="367"/>
        <end position="386"/>
    </location>
</feature>
<dbReference type="InterPro" id="IPR001958">
    <property type="entry name" value="Tet-R_TetA/multi-R_MdtG-like"/>
</dbReference>
<keyword evidence="10" id="KW-1185">Reference proteome</keyword>
<dbReference type="Pfam" id="PF07690">
    <property type="entry name" value="MFS_1"/>
    <property type="match status" value="1"/>
</dbReference>
<evidence type="ECO:0000256" key="5">
    <source>
        <dbReference type="ARBA" id="ARBA00023136"/>
    </source>
</evidence>
<dbReference type="GO" id="GO:0016020">
    <property type="term" value="C:membrane"/>
    <property type="evidence" value="ECO:0007669"/>
    <property type="project" value="UniProtKB-SubCell"/>
</dbReference>
<dbReference type="PROSITE" id="PS50850">
    <property type="entry name" value="MFS"/>
    <property type="match status" value="1"/>
</dbReference>
<dbReference type="OrthoDB" id="419616at2759"/>